<dbReference type="Gene3D" id="3.40.50.2300">
    <property type="match status" value="1"/>
</dbReference>
<dbReference type="EMBL" id="FOQD01000002">
    <property type="protein sequence ID" value="SFH68779.1"/>
    <property type="molecule type" value="Genomic_DNA"/>
</dbReference>
<reference evidence="3" key="1">
    <citation type="submission" date="2016-10" db="EMBL/GenBank/DDBJ databases">
        <authorList>
            <person name="Varghese N."/>
            <person name="Submissions S."/>
        </authorList>
    </citation>
    <scope>NUCLEOTIDE SEQUENCE [LARGE SCALE GENOMIC DNA]</scope>
    <source>
        <strain evidence="3">DSM 26348</strain>
    </source>
</reference>
<proteinExistence type="predicted"/>
<organism evidence="2 3">
    <name type="scientific">Planctomicrobium piriforme</name>
    <dbReference type="NCBI Taxonomy" id="1576369"/>
    <lineage>
        <taxon>Bacteria</taxon>
        <taxon>Pseudomonadati</taxon>
        <taxon>Planctomycetota</taxon>
        <taxon>Planctomycetia</taxon>
        <taxon>Planctomycetales</taxon>
        <taxon>Planctomycetaceae</taxon>
        <taxon>Planctomicrobium</taxon>
    </lineage>
</organism>
<name>A0A1I3C3L1_9PLAN</name>
<accession>A0A1I3C3L1</accession>
<keyword evidence="3" id="KW-1185">Reference proteome</keyword>
<dbReference type="InterPro" id="IPR046909">
    <property type="entry name" value="cREC_REC"/>
</dbReference>
<feature type="domain" description="Cyclic-phosphate processing Receiver" evidence="1">
    <location>
        <begin position="25"/>
        <end position="108"/>
    </location>
</feature>
<evidence type="ECO:0000313" key="2">
    <source>
        <dbReference type="EMBL" id="SFH68779.1"/>
    </source>
</evidence>
<gene>
    <name evidence="2" type="ORF">SAMN05421753_10264</name>
</gene>
<evidence type="ECO:0000313" key="3">
    <source>
        <dbReference type="Proteomes" id="UP000199518"/>
    </source>
</evidence>
<dbReference type="SUPFAM" id="SSF52172">
    <property type="entry name" value="CheY-like"/>
    <property type="match status" value="1"/>
</dbReference>
<dbReference type="Pfam" id="PF20274">
    <property type="entry name" value="cREC_REC"/>
    <property type="match status" value="1"/>
</dbReference>
<protein>
    <recommendedName>
        <fullName evidence="1">Cyclic-phosphate processing Receiver domain-containing protein</fullName>
    </recommendedName>
</protein>
<evidence type="ECO:0000259" key="1">
    <source>
        <dbReference type="Pfam" id="PF20274"/>
    </source>
</evidence>
<dbReference type="InterPro" id="IPR011006">
    <property type="entry name" value="CheY-like_superfamily"/>
</dbReference>
<dbReference type="Proteomes" id="UP000199518">
    <property type="component" value="Unassembled WGS sequence"/>
</dbReference>
<dbReference type="AlphaFoldDB" id="A0A1I3C3L1"/>
<sequence length="156" mass="17468">MRILILEDNIDRRQAMTICLKDRFPQYPVEFFEASAAMIKCLAAGIEDVALISLDHDLELIPEPGGQLVDPGTGVEVSDWLAAQAPSCPVIIQTTNSRAGHQMEDSLRESGWTVQRIVPYSGADWIYEAWSRSVRDLIVNEIPKSSRHPVQHETLL</sequence>
<dbReference type="STRING" id="1576369.SAMN05421753_10264"/>